<keyword evidence="3" id="KW-0479">Metal-binding</keyword>
<gene>
    <name evidence="6" type="ORF">EKE94_11580</name>
</gene>
<dbReference type="InterPro" id="IPR003782">
    <property type="entry name" value="SCO1/SenC"/>
</dbReference>
<sequence>MLARIGKLRLALWVAVAVALAAILWLQVIEPRLSAAVAGNFGRGDYELTTTDGDRFTEASLKGAPSAVFFGFTHCPEVCPTTLGDIATWQDALAEEDRDLRVFFVTVDPERDTADVLGDYVSWVPGVAGVTGSRDEIDKAIDAFHIYARKVPLEGGDYTMDHSANVLLFDAEGRLFEPIGYGEGPDRALDKLRRLFAA</sequence>
<name>A0A438AHA5_9RHOB</name>
<dbReference type="AlphaFoldDB" id="A0A438AHA5"/>
<dbReference type="PROSITE" id="PS51352">
    <property type="entry name" value="THIOREDOXIN_2"/>
    <property type="match status" value="1"/>
</dbReference>
<proteinExistence type="inferred from homology"/>
<evidence type="ECO:0000259" key="5">
    <source>
        <dbReference type="PROSITE" id="PS51352"/>
    </source>
</evidence>
<evidence type="ECO:0000313" key="6">
    <source>
        <dbReference type="EMBL" id="RVV98090.1"/>
    </source>
</evidence>
<feature type="binding site" evidence="3">
    <location>
        <position position="75"/>
    </location>
    <ligand>
        <name>Cu cation</name>
        <dbReference type="ChEBI" id="CHEBI:23378"/>
    </ligand>
</feature>
<comment type="caution">
    <text evidence="6">The sequence shown here is derived from an EMBL/GenBank/DDBJ whole genome shotgun (WGS) entry which is preliminary data.</text>
</comment>
<dbReference type="EMBL" id="RQXX01000003">
    <property type="protein sequence ID" value="RVV98090.1"/>
    <property type="molecule type" value="Genomic_DNA"/>
</dbReference>
<keyword evidence="4" id="KW-1015">Disulfide bond</keyword>
<dbReference type="RefSeq" id="WP_127906756.1">
    <property type="nucleotide sequence ID" value="NZ_RQXX01000003.1"/>
</dbReference>
<dbReference type="SUPFAM" id="SSF52833">
    <property type="entry name" value="Thioredoxin-like"/>
    <property type="match status" value="1"/>
</dbReference>
<feature type="disulfide bond" description="Redox-active" evidence="4">
    <location>
        <begin position="75"/>
        <end position="79"/>
    </location>
</feature>
<dbReference type="GO" id="GO:0046872">
    <property type="term" value="F:metal ion binding"/>
    <property type="evidence" value="ECO:0007669"/>
    <property type="project" value="UniProtKB-KW"/>
</dbReference>
<feature type="binding site" evidence="3">
    <location>
        <position position="162"/>
    </location>
    <ligand>
        <name>Cu cation</name>
        <dbReference type="ChEBI" id="CHEBI:23378"/>
    </ligand>
</feature>
<dbReference type="Gene3D" id="3.40.30.10">
    <property type="entry name" value="Glutaredoxin"/>
    <property type="match status" value="1"/>
</dbReference>
<reference evidence="6 7" key="1">
    <citation type="submission" date="2018-11" db="EMBL/GenBank/DDBJ databases">
        <title>Mesobaculum littorinae gen. nov., sp. nov., isolated from Littorina scabra that represents a novel genus of the order Rhodobacteraceae.</title>
        <authorList>
            <person name="Li F."/>
        </authorList>
    </citation>
    <scope>NUCLEOTIDE SEQUENCE [LARGE SCALE GENOMIC DNA]</scope>
    <source>
        <strain evidence="6 7">M0103</strain>
    </source>
</reference>
<keyword evidence="7" id="KW-1185">Reference proteome</keyword>
<dbReference type="CDD" id="cd02968">
    <property type="entry name" value="SCO"/>
    <property type="match status" value="1"/>
</dbReference>
<evidence type="ECO:0000256" key="3">
    <source>
        <dbReference type="PIRSR" id="PIRSR603782-1"/>
    </source>
</evidence>
<dbReference type="PANTHER" id="PTHR12151:SF25">
    <property type="entry name" value="LINALOOL DEHYDRATASE_ISOMERASE DOMAIN-CONTAINING PROTEIN"/>
    <property type="match status" value="1"/>
</dbReference>
<evidence type="ECO:0000256" key="2">
    <source>
        <dbReference type="ARBA" id="ARBA00023008"/>
    </source>
</evidence>
<comment type="similarity">
    <text evidence="1">Belongs to the SCO1/2 family.</text>
</comment>
<feature type="binding site" evidence="3">
    <location>
        <position position="79"/>
    </location>
    <ligand>
        <name>Cu cation</name>
        <dbReference type="ChEBI" id="CHEBI:23378"/>
    </ligand>
</feature>
<dbReference type="Pfam" id="PF02630">
    <property type="entry name" value="SCO1-SenC"/>
    <property type="match status" value="1"/>
</dbReference>
<dbReference type="InterPro" id="IPR013766">
    <property type="entry name" value="Thioredoxin_domain"/>
</dbReference>
<dbReference type="OrthoDB" id="9790194at2"/>
<accession>A0A438AHA5</accession>
<evidence type="ECO:0000256" key="1">
    <source>
        <dbReference type="ARBA" id="ARBA00010996"/>
    </source>
</evidence>
<dbReference type="PANTHER" id="PTHR12151">
    <property type="entry name" value="ELECTRON TRANSPORT PROTIN SCO1/SENC FAMILY MEMBER"/>
    <property type="match status" value="1"/>
</dbReference>
<evidence type="ECO:0000313" key="7">
    <source>
        <dbReference type="Proteomes" id="UP000285908"/>
    </source>
</evidence>
<feature type="domain" description="Thioredoxin" evidence="5">
    <location>
        <begin position="37"/>
        <end position="198"/>
    </location>
</feature>
<organism evidence="6 7">
    <name type="scientific">Mesobaculum littorinae</name>
    <dbReference type="NCBI Taxonomy" id="2486419"/>
    <lineage>
        <taxon>Bacteria</taxon>
        <taxon>Pseudomonadati</taxon>
        <taxon>Pseudomonadota</taxon>
        <taxon>Alphaproteobacteria</taxon>
        <taxon>Rhodobacterales</taxon>
        <taxon>Roseobacteraceae</taxon>
        <taxon>Mesobaculum</taxon>
    </lineage>
</organism>
<keyword evidence="2 3" id="KW-0186">Copper</keyword>
<dbReference type="Proteomes" id="UP000285908">
    <property type="component" value="Unassembled WGS sequence"/>
</dbReference>
<dbReference type="InterPro" id="IPR036249">
    <property type="entry name" value="Thioredoxin-like_sf"/>
</dbReference>
<evidence type="ECO:0000256" key="4">
    <source>
        <dbReference type="PIRSR" id="PIRSR603782-2"/>
    </source>
</evidence>
<protein>
    <submittedName>
        <fullName evidence="6">SCO family protein</fullName>
    </submittedName>
</protein>